<dbReference type="RefSeq" id="XP_014486842.1">
    <property type="nucleotide sequence ID" value="XM_014631356.1"/>
</dbReference>
<dbReference type="GeneID" id="106750785"/>
<sequence length="192" mass="22188">MLRRSMSVRQGSCQACLASFREQAIIRIWKSCEAPRNSHQILAGRTPGHQCLGYRKECKEEERRCAAQTYMEQHRLRRRLACLSQQGCMPRLRVVRRCELDRVARNDVTKRAFCPGSMLRQEVELPLTVRLDVTRLASIPLLNASPQAPTGMKTSKRFRSRITSTEQEFICVRSDIKCTTFIILKSSRQPDF</sequence>
<gene>
    <name evidence="2" type="primary">LOC106750785</name>
</gene>
<protein>
    <submittedName>
        <fullName evidence="2">Uncharacterized protein LOC106750785</fullName>
    </submittedName>
</protein>
<proteinExistence type="predicted"/>
<evidence type="ECO:0000313" key="1">
    <source>
        <dbReference type="Proteomes" id="UP000515204"/>
    </source>
</evidence>
<reference evidence="2" key="1">
    <citation type="submission" date="2025-08" db="UniProtKB">
        <authorList>
            <consortium name="RefSeq"/>
        </authorList>
    </citation>
    <scope>IDENTIFICATION</scope>
</reference>
<organism evidence="1 2">
    <name type="scientific">Dinoponera quadriceps</name>
    <name type="common">South American ant</name>
    <dbReference type="NCBI Taxonomy" id="609295"/>
    <lineage>
        <taxon>Eukaryota</taxon>
        <taxon>Metazoa</taxon>
        <taxon>Ecdysozoa</taxon>
        <taxon>Arthropoda</taxon>
        <taxon>Hexapoda</taxon>
        <taxon>Insecta</taxon>
        <taxon>Pterygota</taxon>
        <taxon>Neoptera</taxon>
        <taxon>Endopterygota</taxon>
        <taxon>Hymenoptera</taxon>
        <taxon>Apocrita</taxon>
        <taxon>Aculeata</taxon>
        <taxon>Formicoidea</taxon>
        <taxon>Formicidae</taxon>
        <taxon>Ponerinae</taxon>
        <taxon>Ponerini</taxon>
        <taxon>Dinoponera</taxon>
    </lineage>
</organism>
<accession>A0A6P3YA10</accession>
<evidence type="ECO:0000313" key="2">
    <source>
        <dbReference type="RefSeq" id="XP_014486842.1"/>
    </source>
</evidence>
<name>A0A6P3YA10_DINQU</name>
<dbReference type="KEGG" id="dqu:106750785"/>
<dbReference type="AlphaFoldDB" id="A0A6P3YA10"/>
<keyword evidence="1" id="KW-1185">Reference proteome</keyword>
<dbReference type="Proteomes" id="UP000515204">
    <property type="component" value="Unplaced"/>
</dbReference>